<feature type="active site" evidence="5">
    <location>
        <position position="244"/>
    </location>
</feature>
<dbReference type="OrthoDB" id="9812625at2"/>
<evidence type="ECO:0000313" key="9">
    <source>
        <dbReference type="EMBL" id="CTQ34578.1"/>
    </source>
</evidence>
<dbReference type="InterPro" id="IPR016163">
    <property type="entry name" value="Ald_DH_C"/>
</dbReference>
<keyword evidence="2 4" id="KW-0560">Oxidoreductase</keyword>
<dbReference type="PIRSF" id="PIRSF036492">
    <property type="entry name" value="ALDH"/>
    <property type="match status" value="1"/>
</dbReference>
<evidence type="ECO:0000313" key="10">
    <source>
        <dbReference type="Proteomes" id="UP000048908"/>
    </source>
</evidence>
<dbReference type="InterPro" id="IPR016161">
    <property type="entry name" value="Ald_DH/histidinol_DH"/>
</dbReference>
<gene>
    <name evidence="9" type="primary">calB</name>
    <name evidence="9" type="ORF">JAN5088_03374</name>
</gene>
<organism evidence="9 10">
    <name type="scientific">Jannaschia rubra</name>
    <dbReference type="NCBI Taxonomy" id="282197"/>
    <lineage>
        <taxon>Bacteria</taxon>
        <taxon>Pseudomonadati</taxon>
        <taxon>Pseudomonadota</taxon>
        <taxon>Alphaproteobacteria</taxon>
        <taxon>Rhodobacterales</taxon>
        <taxon>Roseobacteraceae</taxon>
        <taxon>Jannaschia</taxon>
    </lineage>
</organism>
<feature type="active site" evidence="5 6">
    <location>
        <position position="210"/>
    </location>
</feature>
<dbReference type="InterPro" id="IPR016162">
    <property type="entry name" value="Ald_DH_N"/>
</dbReference>
<dbReference type="EMBL" id="CXPG01000023">
    <property type="protein sequence ID" value="CTQ34578.1"/>
    <property type="molecule type" value="Genomic_DNA"/>
</dbReference>
<evidence type="ECO:0000256" key="4">
    <source>
        <dbReference type="PIRNR" id="PIRNR036492"/>
    </source>
</evidence>
<dbReference type="STRING" id="282197.SAMN04488517_11268"/>
<keyword evidence="10" id="KW-1185">Reference proteome</keyword>
<evidence type="ECO:0000256" key="7">
    <source>
        <dbReference type="RuleBase" id="RU003345"/>
    </source>
</evidence>
<dbReference type="InterPro" id="IPR012394">
    <property type="entry name" value="Aldehyde_DH_NAD(P)"/>
</dbReference>
<reference evidence="9 10" key="1">
    <citation type="submission" date="2015-07" db="EMBL/GenBank/DDBJ databases">
        <authorList>
            <person name="Noorani M."/>
        </authorList>
    </citation>
    <scope>NUCLEOTIDE SEQUENCE [LARGE SCALE GENOMIC DNA]</scope>
    <source>
        <strain evidence="9 10">CECT 5088</strain>
    </source>
</reference>
<proteinExistence type="inferred from homology"/>
<dbReference type="PANTHER" id="PTHR43570">
    <property type="entry name" value="ALDEHYDE DEHYDROGENASE"/>
    <property type="match status" value="1"/>
</dbReference>
<dbReference type="Gene3D" id="3.40.309.10">
    <property type="entry name" value="Aldehyde Dehydrogenase, Chain A, domain 2"/>
    <property type="match status" value="1"/>
</dbReference>
<dbReference type="InterPro" id="IPR029510">
    <property type="entry name" value="Ald_DH_CS_GLU"/>
</dbReference>
<accession>A0A0M6XUY9</accession>
<keyword evidence="3" id="KW-0520">NAD</keyword>
<dbReference type="Pfam" id="PF00171">
    <property type="entry name" value="Aldedh"/>
    <property type="match status" value="1"/>
</dbReference>
<sequence length="452" mass="48379">MTDPAIPFATLRAAFSLDAVPPVSARIDRLRALSTALSDRHDEVARTVSQDFGHRSAMETGVAEIAFTREAIRHLTRRLPGWAKPHRSRVLRPLPARTEVWREPKGVAGILSPWNYPVQLALVPLATAIAAGNRALLKPSERTPATSDLLARIVAEVFPPDEATVVTGGPDVARAVSALPFDHLFFTGSTATGRLVAQAAAENLTPVTLELGGKSPCIMMPDADPDTHAPLAGWGKWFSAGQTCVAPDYLLVPRGTADRWARAMLDVARGFLENPDDYTALIDADHGDRLRDMLAEGGEVRALDTDLPGRMAPAVVLNPPEGGRLMTEEIFGPVLPILEYDSPDDAVAQVNAGQPPLALYAFGRDAGQARALVARIRSGGATINGTILHLAAHDLPFGGIGTSGMGAYHGDRGLAEFSHERGVMTVASGRWTRLLVPPYSTLARRAIERLAR</sequence>
<feature type="domain" description="Aldehyde dehydrogenase" evidence="8">
    <location>
        <begin position="22"/>
        <end position="419"/>
    </location>
</feature>
<evidence type="ECO:0000256" key="6">
    <source>
        <dbReference type="PROSITE-ProRule" id="PRU10007"/>
    </source>
</evidence>
<comment type="similarity">
    <text evidence="1 4 7">Belongs to the aldehyde dehydrogenase family.</text>
</comment>
<evidence type="ECO:0000256" key="5">
    <source>
        <dbReference type="PIRSR" id="PIRSR036492-1"/>
    </source>
</evidence>
<evidence type="ECO:0000259" key="8">
    <source>
        <dbReference type="Pfam" id="PF00171"/>
    </source>
</evidence>
<dbReference type="PANTHER" id="PTHR43570:SF20">
    <property type="entry name" value="ALDEHYDE DEHYDROGENASE ALDX-RELATED"/>
    <property type="match status" value="1"/>
</dbReference>
<evidence type="ECO:0000256" key="1">
    <source>
        <dbReference type="ARBA" id="ARBA00009986"/>
    </source>
</evidence>
<protein>
    <recommendedName>
        <fullName evidence="4">Aldehyde dehydrogenase</fullName>
    </recommendedName>
</protein>
<dbReference type="SUPFAM" id="SSF53720">
    <property type="entry name" value="ALDH-like"/>
    <property type="match status" value="1"/>
</dbReference>
<evidence type="ECO:0000256" key="2">
    <source>
        <dbReference type="ARBA" id="ARBA00023002"/>
    </source>
</evidence>
<dbReference type="AlphaFoldDB" id="A0A0M6XUY9"/>
<dbReference type="InterPro" id="IPR015590">
    <property type="entry name" value="Aldehyde_DH_dom"/>
</dbReference>
<dbReference type="PROSITE" id="PS00687">
    <property type="entry name" value="ALDEHYDE_DEHYDR_GLU"/>
    <property type="match status" value="1"/>
</dbReference>
<dbReference type="Proteomes" id="UP000048908">
    <property type="component" value="Unassembled WGS sequence"/>
</dbReference>
<name>A0A0M6XUY9_9RHOB</name>
<evidence type="ECO:0000256" key="3">
    <source>
        <dbReference type="ARBA" id="ARBA00023027"/>
    </source>
</evidence>
<dbReference type="RefSeq" id="WP_055683950.1">
    <property type="nucleotide sequence ID" value="NZ_CXPG01000023.1"/>
</dbReference>
<dbReference type="Gene3D" id="3.40.605.10">
    <property type="entry name" value="Aldehyde Dehydrogenase, Chain A, domain 1"/>
    <property type="match status" value="1"/>
</dbReference>
<dbReference type="GO" id="GO:0005737">
    <property type="term" value="C:cytoplasm"/>
    <property type="evidence" value="ECO:0007669"/>
    <property type="project" value="TreeGrafter"/>
</dbReference>
<dbReference type="GO" id="GO:0006081">
    <property type="term" value="P:aldehyde metabolic process"/>
    <property type="evidence" value="ECO:0007669"/>
    <property type="project" value="InterPro"/>
</dbReference>
<dbReference type="GO" id="GO:0004029">
    <property type="term" value="F:aldehyde dehydrogenase (NAD+) activity"/>
    <property type="evidence" value="ECO:0007669"/>
    <property type="project" value="TreeGrafter"/>
</dbReference>